<feature type="region of interest" description="Disordered" evidence="1">
    <location>
        <begin position="20"/>
        <end position="41"/>
    </location>
</feature>
<feature type="region of interest" description="Disordered" evidence="1">
    <location>
        <begin position="72"/>
        <end position="91"/>
    </location>
</feature>
<dbReference type="RefSeq" id="WP_168222060.1">
    <property type="nucleotide sequence ID" value="NZ_CP042997.1"/>
</dbReference>
<dbReference type="EMBL" id="CP042997">
    <property type="protein sequence ID" value="QEH36846.1"/>
    <property type="molecule type" value="Genomic_DNA"/>
</dbReference>
<keyword evidence="2" id="KW-0472">Membrane</keyword>
<sequence length="727" mass="79911">MPQVDRRTAIQAGLSLAKLDLMPRADGQSPGPGEEMRPAASRSFDGVVQEHGTMRRIAGAKVLVRRRLYGRDAVDPPAPTGTDVPHSDSRGRFKVTFTPEQMSDSQLLIEIEVSHPEYIARRSSPVALSDVLEGLDGGPDGRPFFASISLEKGVEYTARVVTPAGKPAADVECFIVNWTWSERTSDFQDQNVVRTNSDGILRFRTSRSQSLALYLKPKQHALFQRFWGTDRPGQHPDIYVPTDLGTLILESGVSLTGVVLDLKDRPLANQTIVATTFNGTASRSATTDATGRFQFAPLRPGNYLLYGEGQSKFVGHNPDDRPMPSTARLIRPVHHYIDGSRPLESLTLREMPTVRVEVRFRDSSDRPAPGNAVKLSGVLTESNKDSLQGISIYPGASSINEVEARVDGVELRWNVQNVPDADGLVTFRAPKGLKDATLWTFPVGANTSFKTQLTRGASPRIGGGGSLDTLDADRTDIVIRSRRCPVVVASVIPEAGERPRGLRLGFSFTVDKRTYIGKDFVLQPDGRFLSAGLVPDQEMAITVYADDFEPSKTVVKLPEGAVRELALRAGPRKPSWDFLGLDGKGHLIDDYRGKYILFLRWQVRDESLANDLASLEDVDDCYGADPRLVLIGLCDEHYNRRADGTFVQQTIEERLQSIREDLAGRDLPHLRAGTVNPWRRLKVVEKQGETTGIGWGVSLFGPDGIEIASDLMGDRIKEAVSRALGLP</sequence>
<dbReference type="InterPro" id="IPR013784">
    <property type="entry name" value="Carb-bd-like_fold"/>
</dbReference>
<reference evidence="2 3" key="1">
    <citation type="submission" date="2019-08" db="EMBL/GenBank/DDBJ databases">
        <title>Deep-cultivation of Planctomycetes and their phenomic and genomic characterization uncovers novel biology.</title>
        <authorList>
            <person name="Wiegand S."/>
            <person name="Jogler M."/>
            <person name="Boedeker C."/>
            <person name="Pinto D."/>
            <person name="Vollmers J."/>
            <person name="Rivas-Marin E."/>
            <person name="Kohn T."/>
            <person name="Peeters S.H."/>
            <person name="Heuer A."/>
            <person name="Rast P."/>
            <person name="Oberbeckmann S."/>
            <person name="Bunk B."/>
            <person name="Jeske O."/>
            <person name="Meyerdierks A."/>
            <person name="Storesund J.E."/>
            <person name="Kallscheuer N."/>
            <person name="Luecker S."/>
            <person name="Lage O.M."/>
            <person name="Pohl T."/>
            <person name="Merkel B.J."/>
            <person name="Hornburger P."/>
            <person name="Mueller R.-W."/>
            <person name="Bruemmer F."/>
            <person name="Labrenz M."/>
            <person name="Spormann A.M."/>
            <person name="Op den Camp H."/>
            <person name="Overmann J."/>
            <person name="Amann R."/>
            <person name="Jetten M.S.M."/>
            <person name="Mascher T."/>
            <person name="Medema M.H."/>
            <person name="Devos D.P."/>
            <person name="Kaster A.-K."/>
            <person name="Ovreas L."/>
            <person name="Rohde M."/>
            <person name="Galperin M.Y."/>
            <person name="Jogler C."/>
        </authorList>
    </citation>
    <scope>NUCLEOTIDE SEQUENCE [LARGE SCALE GENOMIC DNA]</scope>
    <source>
        <strain evidence="2 3">OJF2</strain>
    </source>
</reference>
<keyword evidence="3" id="KW-1185">Reference proteome</keyword>
<dbReference type="KEGG" id="agv:OJF2_54310"/>
<protein>
    <submittedName>
        <fullName evidence="2">Nickel uptake substrate-specific transmembrane region</fullName>
    </submittedName>
</protein>
<dbReference type="GO" id="GO:0030246">
    <property type="term" value="F:carbohydrate binding"/>
    <property type="evidence" value="ECO:0007669"/>
    <property type="project" value="InterPro"/>
</dbReference>
<dbReference type="Gene3D" id="2.60.40.1120">
    <property type="entry name" value="Carboxypeptidase-like, regulatory domain"/>
    <property type="match status" value="1"/>
</dbReference>
<proteinExistence type="predicted"/>
<dbReference type="SUPFAM" id="SSF49452">
    <property type="entry name" value="Starch-binding domain-like"/>
    <property type="match status" value="1"/>
</dbReference>
<dbReference type="Pfam" id="PF13620">
    <property type="entry name" value="CarboxypepD_reg"/>
    <property type="match status" value="1"/>
</dbReference>
<keyword evidence="2" id="KW-0812">Transmembrane</keyword>
<dbReference type="AlphaFoldDB" id="A0A5B9W828"/>
<evidence type="ECO:0000313" key="3">
    <source>
        <dbReference type="Proteomes" id="UP000324233"/>
    </source>
</evidence>
<gene>
    <name evidence="2" type="ORF">OJF2_54310</name>
</gene>
<accession>A0A5B9W828</accession>
<evidence type="ECO:0000256" key="1">
    <source>
        <dbReference type="SAM" id="MobiDB-lite"/>
    </source>
</evidence>
<dbReference type="Proteomes" id="UP000324233">
    <property type="component" value="Chromosome"/>
</dbReference>
<name>A0A5B9W828_9BACT</name>
<organism evidence="2 3">
    <name type="scientific">Aquisphaera giovannonii</name>
    <dbReference type="NCBI Taxonomy" id="406548"/>
    <lineage>
        <taxon>Bacteria</taxon>
        <taxon>Pseudomonadati</taxon>
        <taxon>Planctomycetota</taxon>
        <taxon>Planctomycetia</taxon>
        <taxon>Isosphaerales</taxon>
        <taxon>Isosphaeraceae</taxon>
        <taxon>Aquisphaera</taxon>
    </lineage>
</organism>
<evidence type="ECO:0000313" key="2">
    <source>
        <dbReference type="EMBL" id="QEH36846.1"/>
    </source>
</evidence>